<feature type="domain" description="Cation efflux protein cytoplasmic" evidence="10">
    <location>
        <begin position="311"/>
        <end position="358"/>
    </location>
</feature>
<gene>
    <name evidence="12" type="primary">ZnT77C</name>
</gene>
<dbReference type="GO" id="GO:0005385">
    <property type="term" value="F:zinc ion transmembrane transporter activity"/>
    <property type="evidence" value="ECO:0007669"/>
    <property type="project" value="TreeGrafter"/>
</dbReference>
<dbReference type="SUPFAM" id="SSF161111">
    <property type="entry name" value="Cation efflux protein transmembrane domain-like"/>
    <property type="match status" value="2"/>
</dbReference>
<dbReference type="Gene3D" id="1.20.1510.10">
    <property type="entry name" value="Cation efflux protein transmembrane domain"/>
    <property type="match status" value="2"/>
</dbReference>
<dbReference type="KEGG" id="fas:105271084"/>
<keyword evidence="5" id="KW-0862">Zinc</keyword>
<keyword evidence="6 8" id="KW-1133">Transmembrane helix</keyword>
<feature type="domain" description="Cation efflux protein transmembrane" evidence="9">
    <location>
        <begin position="16"/>
        <end position="69"/>
    </location>
</feature>
<dbReference type="GO" id="GO:0010312">
    <property type="term" value="P:detoxification of zinc ion"/>
    <property type="evidence" value="ECO:0007669"/>
    <property type="project" value="TreeGrafter"/>
</dbReference>
<comment type="subcellular location">
    <subcellularLocation>
        <location evidence="1">Membrane</location>
        <topology evidence="1">Multi-pass membrane protein</topology>
    </subcellularLocation>
</comment>
<feature type="transmembrane region" description="Helical" evidence="8">
    <location>
        <begin position="158"/>
        <end position="178"/>
    </location>
</feature>
<feature type="transmembrane region" description="Helical" evidence="8">
    <location>
        <begin position="229"/>
        <end position="248"/>
    </location>
</feature>
<dbReference type="InterPro" id="IPR027470">
    <property type="entry name" value="Cation_efflux_CTD"/>
</dbReference>
<evidence type="ECO:0000256" key="4">
    <source>
        <dbReference type="ARBA" id="ARBA00022692"/>
    </source>
</evidence>
<comment type="similarity">
    <text evidence="2">Belongs to the cation diffusion facilitator (CDF) transporter (TC 2.A.4) family. SLC30A subfamily.</text>
</comment>
<evidence type="ECO:0000259" key="9">
    <source>
        <dbReference type="Pfam" id="PF01545"/>
    </source>
</evidence>
<feature type="transmembrane region" description="Helical" evidence="8">
    <location>
        <begin position="118"/>
        <end position="138"/>
    </location>
</feature>
<keyword evidence="7 8" id="KW-0472">Membrane</keyword>
<feature type="transmembrane region" description="Helical" evidence="8">
    <location>
        <begin position="15"/>
        <end position="35"/>
    </location>
</feature>
<keyword evidence="11" id="KW-1185">Reference proteome</keyword>
<dbReference type="CTD" id="40271"/>
<dbReference type="RefSeq" id="XP_011310753.1">
    <property type="nucleotide sequence ID" value="XM_011312451.1"/>
</dbReference>
<feature type="transmembrane region" description="Helical" evidence="8">
    <location>
        <begin position="41"/>
        <end position="62"/>
    </location>
</feature>
<dbReference type="NCBIfam" id="TIGR01297">
    <property type="entry name" value="CDF"/>
    <property type="match status" value="1"/>
</dbReference>
<dbReference type="Pfam" id="PF01545">
    <property type="entry name" value="Cation_efflux"/>
    <property type="match status" value="2"/>
</dbReference>
<dbReference type="AlphaFoldDB" id="A0A9R1TKS0"/>
<accession>A0A9R1TKS0</accession>
<reference evidence="12" key="1">
    <citation type="submission" date="2025-08" db="UniProtKB">
        <authorList>
            <consortium name="RefSeq"/>
        </authorList>
    </citation>
    <scope>IDENTIFICATION</scope>
    <source>
        <strain evidence="12">USDA-PBARC FA_bdor</strain>
        <tissue evidence="12">Whole organism</tissue>
    </source>
</reference>
<name>A0A9R1TKS0_9HYME</name>
<dbReference type="PANTHER" id="PTHR45820:SF9">
    <property type="entry name" value="FI23527P1"/>
    <property type="match status" value="1"/>
</dbReference>
<evidence type="ECO:0000313" key="11">
    <source>
        <dbReference type="Proteomes" id="UP000694866"/>
    </source>
</evidence>
<feature type="domain" description="Cation efflux protein transmembrane" evidence="9">
    <location>
        <begin position="110"/>
        <end position="297"/>
    </location>
</feature>
<protein>
    <submittedName>
        <fullName evidence="12">Zinc transporter 1 isoform X1</fullName>
    </submittedName>
</protein>
<dbReference type="PANTHER" id="PTHR45820">
    <property type="entry name" value="FI23527P1"/>
    <property type="match status" value="1"/>
</dbReference>
<organism evidence="11 12">
    <name type="scientific">Fopius arisanus</name>
    <dbReference type="NCBI Taxonomy" id="64838"/>
    <lineage>
        <taxon>Eukaryota</taxon>
        <taxon>Metazoa</taxon>
        <taxon>Ecdysozoa</taxon>
        <taxon>Arthropoda</taxon>
        <taxon>Hexapoda</taxon>
        <taxon>Insecta</taxon>
        <taxon>Pterygota</taxon>
        <taxon>Neoptera</taxon>
        <taxon>Endopterygota</taxon>
        <taxon>Hymenoptera</taxon>
        <taxon>Apocrita</taxon>
        <taxon>Ichneumonoidea</taxon>
        <taxon>Braconidae</taxon>
        <taxon>Opiinae</taxon>
        <taxon>Fopius</taxon>
    </lineage>
</organism>
<proteinExistence type="inferred from homology"/>
<evidence type="ECO:0000313" key="12">
    <source>
        <dbReference type="RefSeq" id="XP_011310753.1"/>
    </source>
</evidence>
<dbReference type="Proteomes" id="UP000694866">
    <property type="component" value="Unplaced"/>
</dbReference>
<sequence length="485" mass="54355">MAVKEWFRRLQPVQLYLVLFFTTAFFMVEIIASHVTHSLTLLLNAYHMLCNIVALLGCIVSLKYGSQEQRKNDDNSDSKGNSTVAICEEKGSSKSLPTDIKQVSPDNRMKNTFGWARIDILTMMVCGVFLASFCFTLLLEAVLTLGHIGHLDQMHLPLIVMGIGIAGIILNIFCYLIIGGYTFNQSLYLHVTKDGGVVLQRDVADGEQRLAPTRRSPIAMPKSGRLMEISRDVFPCVLVVVASVLVHFTYEESATIPGKASEHDISKYFDPAIAIISAVFLFTLSYPYLRDSCMILLQTIPNHINIDSLQKELLAAFPGIVNVHDFHVWHLAGTKVVSTVHITFLNPKVYATITDQVTAFFVEMGITQVTIQPEFHKSNVDKTDCLIRCRGKLCIQSQCCNNEELLDEIITSNSERELQTNNKSYLKKEIIPVSSEVDLRRFTLNKNDDEKSRNVMKLQVDVNVASGNDNTTDEKIVADRKPCEP</sequence>
<feature type="transmembrane region" description="Helical" evidence="8">
    <location>
        <begin position="268"/>
        <end position="289"/>
    </location>
</feature>
<dbReference type="InterPro" id="IPR027469">
    <property type="entry name" value="Cation_efflux_TMD_sf"/>
</dbReference>
<dbReference type="InterPro" id="IPR058533">
    <property type="entry name" value="Cation_efflux_TM"/>
</dbReference>
<dbReference type="GO" id="GO:0006882">
    <property type="term" value="P:intracellular zinc ion homeostasis"/>
    <property type="evidence" value="ECO:0007669"/>
    <property type="project" value="TreeGrafter"/>
</dbReference>
<evidence type="ECO:0000256" key="6">
    <source>
        <dbReference type="ARBA" id="ARBA00022989"/>
    </source>
</evidence>
<keyword evidence="3" id="KW-0813">Transport</keyword>
<evidence type="ECO:0000256" key="1">
    <source>
        <dbReference type="ARBA" id="ARBA00004141"/>
    </source>
</evidence>
<evidence type="ECO:0000256" key="8">
    <source>
        <dbReference type="SAM" id="Phobius"/>
    </source>
</evidence>
<keyword evidence="4 8" id="KW-0812">Transmembrane</keyword>
<dbReference type="GO" id="GO:0016020">
    <property type="term" value="C:membrane"/>
    <property type="evidence" value="ECO:0007669"/>
    <property type="project" value="UniProtKB-SubCell"/>
</dbReference>
<evidence type="ECO:0000259" key="10">
    <source>
        <dbReference type="Pfam" id="PF16916"/>
    </source>
</evidence>
<evidence type="ECO:0000256" key="3">
    <source>
        <dbReference type="ARBA" id="ARBA00022448"/>
    </source>
</evidence>
<evidence type="ECO:0000256" key="2">
    <source>
        <dbReference type="ARBA" id="ARBA00008873"/>
    </source>
</evidence>
<dbReference type="InterPro" id="IPR002524">
    <property type="entry name" value="Cation_efflux"/>
</dbReference>
<dbReference type="OrthoDB" id="29444at2759"/>
<evidence type="ECO:0000256" key="5">
    <source>
        <dbReference type="ARBA" id="ARBA00022833"/>
    </source>
</evidence>
<dbReference type="GeneID" id="105271084"/>
<evidence type="ECO:0000256" key="7">
    <source>
        <dbReference type="ARBA" id="ARBA00023136"/>
    </source>
</evidence>
<dbReference type="Pfam" id="PF16916">
    <property type="entry name" value="ZT_dimer"/>
    <property type="match status" value="1"/>
</dbReference>